<sequence>MCETIVPVAYPEAISPASEQRRVGSWCFTESLHSDVLHSNARQPTSSTWTPPAPPPSPPPRQPQPPSPPTSLPLPFLDSKLRIILSQM</sequence>
<proteinExistence type="predicted"/>
<feature type="region of interest" description="Disordered" evidence="1">
    <location>
        <begin position="37"/>
        <end position="75"/>
    </location>
</feature>
<evidence type="ECO:0000313" key="3">
    <source>
        <dbReference type="Proteomes" id="UP000324222"/>
    </source>
</evidence>
<organism evidence="2 3">
    <name type="scientific">Portunus trituberculatus</name>
    <name type="common">Swimming crab</name>
    <name type="synonym">Neptunus trituberculatus</name>
    <dbReference type="NCBI Taxonomy" id="210409"/>
    <lineage>
        <taxon>Eukaryota</taxon>
        <taxon>Metazoa</taxon>
        <taxon>Ecdysozoa</taxon>
        <taxon>Arthropoda</taxon>
        <taxon>Crustacea</taxon>
        <taxon>Multicrustacea</taxon>
        <taxon>Malacostraca</taxon>
        <taxon>Eumalacostraca</taxon>
        <taxon>Eucarida</taxon>
        <taxon>Decapoda</taxon>
        <taxon>Pleocyemata</taxon>
        <taxon>Brachyura</taxon>
        <taxon>Eubrachyura</taxon>
        <taxon>Portunoidea</taxon>
        <taxon>Portunidae</taxon>
        <taxon>Portuninae</taxon>
        <taxon>Portunus</taxon>
    </lineage>
</organism>
<protein>
    <submittedName>
        <fullName evidence="2">Uncharacterized protein</fullName>
    </submittedName>
</protein>
<accession>A0A5B7FFR7</accession>
<comment type="caution">
    <text evidence="2">The sequence shown here is derived from an EMBL/GenBank/DDBJ whole genome shotgun (WGS) entry which is preliminary data.</text>
</comment>
<dbReference type="AlphaFoldDB" id="A0A5B7FFR7"/>
<name>A0A5B7FFR7_PORTR</name>
<dbReference type="Proteomes" id="UP000324222">
    <property type="component" value="Unassembled WGS sequence"/>
</dbReference>
<evidence type="ECO:0000313" key="2">
    <source>
        <dbReference type="EMBL" id="MPC44079.1"/>
    </source>
</evidence>
<dbReference type="EMBL" id="VSRR010006115">
    <property type="protein sequence ID" value="MPC44079.1"/>
    <property type="molecule type" value="Genomic_DNA"/>
</dbReference>
<keyword evidence="3" id="KW-1185">Reference proteome</keyword>
<feature type="compositionally biased region" description="Pro residues" evidence="1">
    <location>
        <begin position="51"/>
        <end position="72"/>
    </location>
</feature>
<gene>
    <name evidence="2" type="ORF">E2C01_037743</name>
</gene>
<reference evidence="2 3" key="1">
    <citation type="submission" date="2019-05" db="EMBL/GenBank/DDBJ databases">
        <title>Another draft genome of Portunus trituberculatus and its Hox gene families provides insights of decapod evolution.</title>
        <authorList>
            <person name="Jeong J.-H."/>
            <person name="Song I."/>
            <person name="Kim S."/>
            <person name="Choi T."/>
            <person name="Kim D."/>
            <person name="Ryu S."/>
            <person name="Kim W."/>
        </authorList>
    </citation>
    <scope>NUCLEOTIDE SEQUENCE [LARGE SCALE GENOMIC DNA]</scope>
    <source>
        <tissue evidence="2">Muscle</tissue>
    </source>
</reference>
<evidence type="ECO:0000256" key="1">
    <source>
        <dbReference type="SAM" id="MobiDB-lite"/>
    </source>
</evidence>